<dbReference type="Gene3D" id="6.10.140.1320">
    <property type="match status" value="1"/>
</dbReference>
<dbReference type="PANTHER" id="PTHR12297">
    <property type="entry name" value="HYPOXIA-INDUCBILE GENE 1 HIG1 -RELATED"/>
    <property type="match status" value="1"/>
</dbReference>
<dbReference type="PANTHER" id="PTHR12297:SF18">
    <property type="entry name" value="HIG1 DOMAIN FAMILY MEMBER 2A"/>
    <property type="match status" value="1"/>
</dbReference>
<evidence type="ECO:0000256" key="2">
    <source>
        <dbReference type="ARBA" id="ARBA00022692"/>
    </source>
</evidence>
<feature type="domain" description="HIG1" evidence="6">
    <location>
        <begin position="15"/>
        <end position="100"/>
    </location>
</feature>
<dbReference type="AlphaFoldDB" id="A0A0L0BNR6"/>
<name>A0A0L0BNR6_LUCCU</name>
<dbReference type="Pfam" id="PF04588">
    <property type="entry name" value="HIG_1_N"/>
    <property type="match status" value="1"/>
</dbReference>
<dbReference type="OrthoDB" id="6604018at2759"/>
<dbReference type="GO" id="GO:0097250">
    <property type="term" value="P:mitochondrial respirasome assembly"/>
    <property type="evidence" value="ECO:0007669"/>
    <property type="project" value="TreeGrafter"/>
</dbReference>
<reference evidence="7 8" key="1">
    <citation type="journal article" date="2015" name="Nat. Commun.">
        <title>Lucilia cuprina genome unlocks parasitic fly biology to underpin future interventions.</title>
        <authorList>
            <person name="Anstead C.A."/>
            <person name="Korhonen P.K."/>
            <person name="Young N.D."/>
            <person name="Hall R.S."/>
            <person name="Jex A.R."/>
            <person name="Murali S.C."/>
            <person name="Hughes D.S."/>
            <person name="Lee S.F."/>
            <person name="Perry T."/>
            <person name="Stroehlein A.J."/>
            <person name="Ansell B.R."/>
            <person name="Breugelmans B."/>
            <person name="Hofmann A."/>
            <person name="Qu J."/>
            <person name="Dugan S."/>
            <person name="Lee S.L."/>
            <person name="Chao H."/>
            <person name="Dinh H."/>
            <person name="Han Y."/>
            <person name="Doddapaneni H.V."/>
            <person name="Worley K.C."/>
            <person name="Muzny D.M."/>
            <person name="Ioannidis P."/>
            <person name="Waterhouse R.M."/>
            <person name="Zdobnov E.M."/>
            <person name="James P.J."/>
            <person name="Bagnall N.H."/>
            <person name="Kotze A.C."/>
            <person name="Gibbs R.A."/>
            <person name="Richards S."/>
            <person name="Batterham P."/>
            <person name="Gasser R.B."/>
        </authorList>
    </citation>
    <scope>NUCLEOTIDE SEQUENCE [LARGE SCALE GENOMIC DNA]</scope>
    <source>
        <strain evidence="7 8">LS</strain>
        <tissue evidence="7">Full body</tissue>
    </source>
</reference>
<sequence>MAPQQVNLPNEDLDWIQMRQESGPVFPESTKEKMMRKIKENPLVPIGCLATASALGFGLYNFRTGNRKMSQMMMRARILAQGFTVAALVTGVVMTYGKKD</sequence>
<protein>
    <recommendedName>
        <fullName evidence="6">HIG1 domain-containing protein</fullName>
    </recommendedName>
</protein>
<dbReference type="STRING" id="7375.A0A0L0BNR6"/>
<dbReference type="GO" id="GO:0031966">
    <property type="term" value="C:mitochondrial membrane"/>
    <property type="evidence" value="ECO:0007669"/>
    <property type="project" value="UniProtKB-SubCell"/>
</dbReference>
<dbReference type="OMA" id="MSQIMMR"/>
<keyword evidence="8" id="KW-1185">Reference proteome</keyword>
<dbReference type="Proteomes" id="UP000037069">
    <property type="component" value="Unassembled WGS sequence"/>
</dbReference>
<evidence type="ECO:0000313" key="8">
    <source>
        <dbReference type="Proteomes" id="UP000037069"/>
    </source>
</evidence>
<proteinExistence type="predicted"/>
<dbReference type="PROSITE" id="PS51503">
    <property type="entry name" value="HIG1"/>
    <property type="match status" value="1"/>
</dbReference>
<feature type="transmembrane region" description="Helical" evidence="5">
    <location>
        <begin position="43"/>
        <end position="62"/>
    </location>
</feature>
<keyword evidence="4 5" id="KW-0472">Membrane</keyword>
<evidence type="ECO:0000256" key="1">
    <source>
        <dbReference type="ARBA" id="ARBA00004325"/>
    </source>
</evidence>
<keyword evidence="2 5" id="KW-0812">Transmembrane</keyword>
<dbReference type="EMBL" id="JRES01001597">
    <property type="protein sequence ID" value="KNC21603.1"/>
    <property type="molecule type" value="Genomic_DNA"/>
</dbReference>
<accession>A0A0L0BNR6</accession>
<evidence type="ECO:0000259" key="6">
    <source>
        <dbReference type="PROSITE" id="PS51503"/>
    </source>
</evidence>
<keyword evidence="3 5" id="KW-1133">Transmembrane helix</keyword>
<organism evidence="7 8">
    <name type="scientific">Lucilia cuprina</name>
    <name type="common">Green bottle fly</name>
    <name type="synonym">Australian sheep blowfly</name>
    <dbReference type="NCBI Taxonomy" id="7375"/>
    <lineage>
        <taxon>Eukaryota</taxon>
        <taxon>Metazoa</taxon>
        <taxon>Ecdysozoa</taxon>
        <taxon>Arthropoda</taxon>
        <taxon>Hexapoda</taxon>
        <taxon>Insecta</taxon>
        <taxon>Pterygota</taxon>
        <taxon>Neoptera</taxon>
        <taxon>Endopterygota</taxon>
        <taxon>Diptera</taxon>
        <taxon>Brachycera</taxon>
        <taxon>Muscomorpha</taxon>
        <taxon>Oestroidea</taxon>
        <taxon>Calliphoridae</taxon>
        <taxon>Luciliinae</taxon>
        <taxon>Lucilia</taxon>
    </lineage>
</organism>
<feature type="transmembrane region" description="Helical" evidence="5">
    <location>
        <begin position="74"/>
        <end position="97"/>
    </location>
</feature>
<gene>
    <name evidence="7" type="ORF">FF38_13432</name>
</gene>
<evidence type="ECO:0000256" key="5">
    <source>
        <dbReference type="SAM" id="Phobius"/>
    </source>
</evidence>
<dbReference type="InterPro" id="IPR050355">
    <property type="entry name" value="RCF1"/>
</dbReference>
<comment type="subcellular location">
    <subcellularLocation>
        <location evidence="1">Mitochondrion membrane</location>
    </subcellularLocation>
</comment>
<evidence type="ECO:0000256" key="3">
    <source>
        <dbReference type="ARBA" id="ARBA00022989"/>
    </source>
</evidence>
<dbReference type="InterPro" id="IPR007667">
    <property type="entry name" value="Hypoxia_induced_domain"/>
</dbReference>
<comment type="caution">
    <text evidence="7">The sequence shown here is derived from an EMBL/GenBank/DDBJ whole genome shotgun (WGS) entry which is preliminary data.</text>
</comment>
<evidence type="ECO:0000313" key="7">
    <source>
        <dbReference type="EMBL" id="KNC21603.1"/>
    </source>
</evidence>
<evidence type="ECO:0000256" key="4">
    <source>
        <dbReference type="ARBA" id="ARBA00023136"/>
    </source>
</evidence>